<dbReference type="PANTHER" id="PTHR32114:SF2">
    <property type="entry name" value="ABC TRANSPORTER ABCH.3"/>
    <property type="match status" value="1"/>
</dbReference>
<keyword evidence="4" id="KW-0175">Coiled coil</keyword>
<feature type="compositionally biased region" description="Basic and acidic residues" evidence="5">
    <location>
        <begin position="372"/>
        <end position="389"/>
    </location>
</feature>
<feature type="coiled-coil region" evidence="4">
    <location>
        <begin position="738"/>
        <end position="812"/>
    </location>
</feature>
<dbReference type="EMBL" id="CP001684">
    <property type="protein sequence ID" value="ACV22094.1"/>
    <property type="molecule type" value="Genomic_DNA"/>
</dbReference>
<feature type="coiled-coil region" evidence="4">
    <location>
        <begin position="622"/>
        <end position="701"/>
    </location>
</feature>
<evidence type="ECO:0000259" key="6">
    <source>
        <dbReference type="Pfam" id="PF13476"/>
    </source>
</evidence>
<feature type="coiled-coil region" evidence="4">
    <location>
        <begin position="239"/>
        <end position="280"/>
    </location>
</feature>
<dbReference type="Proteomes" id="UP000002026">
    <property type="component" value="Chromosome"/>
</dbReference>
<comment type="similarity">
    <text evidence="1">Belongs to the SMC family. SbcC subfamily.</text>
</comment>
<dbReference type="HOGENOM" id="CLU_004785_2_0_11"/>
<dbReference type="PANTHER" id="PTHR32114">
    <property type="entry name" value="ABC TRANSPORTER ABCH.3"/>
    <property type="match status" value="1"/>
</dbReference>
<evidence type="ECO:0000256" key="3">
    <source>
        <dbReference type="ARBA" id="ARBA00013368"/>
    </source>
</evidence>
<dbReference type="STRING" id="471855.Shel_10590"/>
<dbReference type="Pfam" id="PF13476">
    <property type="entry name" value="AAA_23"/>
    <property type="match status" value="1"/>
</dbReference>
<dbReference type="AlphaFoldDB" id="C7N5A9"/>
<feature type="coiled-coil region" evidence="4">
    <location>
        <begin position="843"/>
        <end position="877"/>
    </location>
</feature>
<gene>
    <name evidence="7" type="ordered locus">Shel_10590</name>
</gene>
<dbReference type="InterPro" id="IPR038729">
    <property type="entry name" value="Rad50/SbcC_AAA"/>
</dbReference>
<keyword evidence="8" id="KW-1185">Reference proteome</keyword>
<dbReference type="Gene3D" id="3.40.50.300">
    <property type="entry name" value="P-loop containing nucleotide triphosphate hydrolases"/>
    <property type="match status" value="2"/>
</dbReference>
<organism evidence="7 8">
    <name type="scientific">Slackia heliotrinireducens (strain ATCC 29202 / DSM 20476 / NCTC 11029 / RHS 1)</name>
    <name type="common">Peptococcus heliotrinreducens</name>
    <dbReference type="NCBI Taxonomy" id="471855"/>
    <lineage>
        <taxon>Bacteria</taxon>
        <taxon>Bacillati</taxon>
        <taxon>Actinomycetota</taxon>
        <taxon>Coriobacteriia</taxon>
        <taxon>Eggerthellales</taxon>
        <taxon>Eggerthellaceae</taxon>
        <taxon>Slackia</taxon>
    </lineage>
</organism>
<evidence type="ECO:0000256" key="2">
    <source>
        <dbReference type="ARBA" id="ARBA00011322"/>
    </source>
</evidence>
<evidence type="ECO:0000256" key="5">
    <source>
        <dbReference type="SAM" id="MobiDB-lite"/>
    </source>
</evidence>
<dbReference type="InterPro" id="IPR027417">
    <property type="entry name" value="P-loop_NTPase"/>
</dbReference>
<evidence type="ECO:0000256" key="4">
    <source>
        <dbReference type="SAM" id="Coils"/>
    </source>
</evidence>
<accession>C7N5A9</accession>
<protein>
    <recommendedName>
        <fullName evidence="3">Nuclease SbcCD subunit C</fullName>
    </recommendedName>
</protein>
<proteinExistence type="inferred from homology"/>
<dbReference type="KEGG" id="shi:Shel_10590"/>
<feature type="region of interest" description="Disordered" evidence="5">
    <location>
        <begin position="362"/>
        <end position="389"/>
    </location>
</feature>
<evidence type="ECO:0000256" key="1">
    <source>
        <dbReference type="ARBA" id="ARBA00006930"/>
    </source>
</evidence>
<evidence type="ECO:0000313" key="8">
    <source>
        <dbReference type="Proteomes" id="UP000002026"/>
    </source>
</evidence>
<dbReference type="RefSeq" id="WP_012798197.1">
    <property type="nucleotide sequence ID" value="NC_013165.1"/>
</dbReference>
<sequence length="1081" mass="117388">MKPLHLTMSAFGPYADEVSIDFTTFGDSGLYLICGDTGAGKTIIFDAIAFALYGTPSGENRTSSMLRSDFADPDTPTFVELDFSYRGSTYRIRRNPVYQRPKKRGEGFTTENERAEITLPDGSTIAGKQHVDETVVGILGIERLQFMQIVMIAQGDFRKLLSADTQTRAPIFRRIFATEPLLGFQKRMAERKNALEADHDRVMASVQNYADMIAVDETDEHARSLKEELSGGVQPETALREAERLVEADTSAADAAKQRAAKLQAIRDEAKAALESAQTNNGLIDRRDAALQVSEQALGAKTQAKAALDADAHLDDEIAALRARERDLRSNLPSYDEYGRLQSAFDEAARVLESARQAKTQVETELTQARKRRDEAEQAADEQAKAQHNRDMLAERLKIDRANDERCAAQAKTYDNILDADKLIGKLKQQVEEAKSAQAAINAAIEQGVSDIEQAAAEASGLGAATEDLFDAENDKRAAQADIARLDACSAERTELADASAAAAKDAAAAQEAYLQAQSTFLECQTKLAEARKAYLDEQAGIIAAGLEPGSPCPVCGSTDHPAPAQARTDIPSSADLDELQEHYNETLAVANEASQNSGALKSDADGKRARLDAHIQEHGRAEELAALRAAAEKALAEAEARIDRSEQAKARCEQQAKTAQEKRAVVEAKRADLQNALDDLAALKSQLSAAEATRATLQDGLETTDEKTIRSQAQQAHEQFLLTQGAFDEAVDLLDRLSELVKQAGSAAQALDDLEAELEQATAAQQEATTASITAKAAAQAAAAKLPFPTKQELEAAIDEAAAQADASFETRQKQKDAFDQASIAAAEAAARAEELVRQAGDDARRQDVSQLEQDLAEAEQQLQEAQDAANAIERRIHTNTSLLKRIEHELKRSADIEAQYKEVAIVSDVANGRMVKASHYAFETYVQSRYFEQMISAANRRLDTLSDGRYELVRREKGFSNRQVGLDLDVKDHYTGKTRDASSLSGGEAFKASLALALGLSDTVQAHAGGIQLDTMFIDEGFGSLDDESLRLALKVLTELSGSDKHIGIISHISELKDNIDRKIVVERGRDGSSIHVET</sequence>
<name>C7N5A9_SLAHD</name>
<reference evidence="7 8" key="1">
    <citation type="journal article" date="2009" name="Stand. Genomic Sci.">
        <title>Complete genome sequence of Slackia heliotrinireducens type strain (RHS 1).</title>
        <authorList>
            <person name="Pukall R."/>
            <person name="Lapidus A."/>
            <person name="Nolan M."/>
            <person name="Copeland A."/>
            <person name="Glavina Del Rio T."/>
            <person name="Lucas S."/>
            <person name="Chen F."/>
            <person name="Tice H."/>
            <person name="Cheng J.F."/>
            <person name="Chertkov O."/>
            <person name="Bruce D."/>
            <person name="Goodwin L."/>
            <person name="Kuske C."/>
            <person name="Brettin T."/>
            <person name="Detter J.C."/>
            <person name="Han C."/>
            <person name="Pitluck S."/>
            <person name="Pati A."/>
            <person name="Mavrommatis K."/>
            <person name="Ivanova N."/>
            <person name="Ovchinnikova G."/>
            <person name="Chen A."/>
            <person name="Palaniappan K."/>
            <person name="Schneider S."/>
            <person name="Rohde M."/>
            <person name="Chain P."/>
            <person name="D'haeseleer P."/>
            <person name="Goker M."/>
            <person name="Bristow J."/>
            <person name="Eisen J.A."/>
            <person name="Markowitz V."/>
            <person name="Kyrpides N.C."/>
            <person name="Klenk H.P."/>
            <person name="Hugenholtz P."/>
        </authorList>
    </citation>
    <scope>NUCLEOTIDE SEQUENCE [LARGE SCALE GENOMIC DNA]</scope>
    <source>
        <strain evidence="8">ATCC 29202 / DSM 20476 / NCTC 11029 / RHS 1</strain>
    </source>
</reference>
<dbReference type="GO" id="GO:0016887">
    <property type="term" value="F:ATP hydrolysis activity"/>
    <property type="evidence" value="ECO:0007669"/>
    <property type="project" value="InterPro"/>
</dbReference>
<dbReference type="eggNOG" id="COG0419">
    <property type="taxonomic scope" value="Bacteria"/>
</dbReference>
<feature type="domain" description="Rad50/SbcC-type AAA" evidence="6">
    <location>
        <begin position="6"/>
        <end position="195"/>
    </location>
</feature>
<dbReference type="Pfam" id="PF13558">
    <property type="entry name" value="SbcC_Walker_B"/>
    <property type="match status" value="1"/>
</dbReference>
<dbReference type="GO" id="GO:0006302">
    <property type="term" value="P:double-strand break repair"/>
    <property type="evidence" value="ECO:0007669"/>
    <property type="project" value="InterPro"/>
</dbReference>
<comment type="subunit">
    <text evidence="2">Heterodimer of SbcC and SbcD.</text>
</comment>
<dbReference type="SUPFAM" id="SSF52540">
    <property type="entry name" value="P-loop containing nucleoside triphosphate hydrolases"/>
    <property type="match status" value="1"/>
</dbReference>
<evidence type="ECO:0000313" key="7">
    <source>
        <dbReference type="EMBL" id="ACV22094.1"/>
    </source>
</evidence>